<reference evidence="1 2" key="1">
    <citation type="submission" date="2020-08" db="EMBL/GenBank/DDBJ databases">
        <authorList>
            <person name="Koutsovoulos G."/>
            <person name="Danchin GJ E."/>
        </authorList>
    </citation>
    <scope>NUCLEOTIDE SEQUENCE [LARGE SCALE GENOMIC DNA]</scope>
</reference>
<proteinExistence type="predicted"/>
<comment type="caution">
    <text evidence="1">The sequence shown here is derived from an EMBL/GenBank/DDBJ whole genome shotgun (WGS) entry which is preliminary data.</text>
</comment>
<dbReference type="AlphaFoldDB" id="A0A6V7UP40"/>
<evidence type="ECO:0000313" key="1">
    <source>
        <dbReference type="EMBL" id="CAD2162644.1"/>
    </source>
</evidence>
<sequence length="59" mass="7189">MSDRLHLIIKTIYRLTFAQITRHQTIIYYALELDDIDILGEIRYQYWSILTWARSICKI</sequence>
<protein>
    <submittedName>
        <fullName evidence="1">Uncharacterized protein</fullName>
    </submittedName>
</protein>
<organism evidence="1 2">
    <name type="scientific">Meloidogyne enterolobii</name>
    <name type="common">Root-knot nematode worm</name>
    <name type="synonym">Meloidogyne mayaguensis</name>
    <dbReference type="NCBI Taxonomy" id="390850"/>
    <lineage>
        <taxon>Eukaryota</taxon>
        <taxon>Metazoa</taxon>
        <taxon>Ecdysozoa</taxon>
        <taxon>Nematoda</taxon>
        <taxon>Chromadorea</taxon>
        <taxon>Rhabditida</taxon>
        <taxon>Tylenchina</taxon>
        <taxon>Tylenchomorpha</taxon>
        <taxon>Tylenchoidea</taxon>
        <taxon>Meloidogynidae</taxon>
        <taxon>Meloidogyninae</taxon>
        <taxon>Meloidogyne</taxon>
    </lineage>
</organism>
<dbReference type="Proteomes" id="UP000580250">
    <property type="component" value="Unassembled WGS sequence"/>
</dbReference>
<dbReference type="EMBL" id="CAJEWN010000093">
    <property type="protein sequence ID" value="CAD2162644.1"/>
    <property type="molecule type" value="Genomic_DNA"/>
</dbReference>
<evidence type="ECO:0000313" key="2">
    <source>
        <dbReference type="Proteomes" id="UP000580250"/>
    </source>
</evidence>
<accession>A0A6V7UP40</accession>
<name>A0A6V7UP40_MELEN</name>
<gene>
    <name evidence="1" type="ORF">MENT_LOCUS15529</name>
</gene>